<evidence type="ECO:0000313" key="4">
    <source>
        <dbReference type="EMBL" id="TFK32539.1"/>
    </source>
</evidence>
<feature type="region of interest" description="Disordered" evidence="2">
    <location>
        <begin position="480"/>
        <end position="536"/>
    </location>
</feature>
<dbReference type="Proteomes" id="UP000308652">
    <property type="component" value="Unassembled WGS sequence"/>
</dbReference>
<organism evidence="4 5">
    <name type="scientific">Crucibulum laeve</name>
    <dbReference type="NCBI Taxonomy" id="68775"/>
    <lineage>
        <taxon>Eukaryota</taxon>
        <taxon>Fungi</taxon>
        <taxon>Dikarya</taxon>
        <taxon>Basidiomycota</taxon>
        <taxon>Agaricomycotina</taxon>
        <taxon>Agaricomycetes</taxon>
        <taxon>Agaricomycetidae</taxon>
        <taxon>Agaricales</taxon>
        <taxon>Agaricineae</taxon>
        <taxon>Nidulariaceae</taxon>
        <taxon>Crucibulum</taxon>
    </lineage>
</organism>
<dbReference type="GO" id="GO:0016787">
    <property type="term" value="F:hydrolase activity"/>
    <property type="evidence" value="ECO:0007669"/>
    <property type="project" value="UniProtKB-KW"/>
</dbReference>
<dbReference type="Pfam" id="PF00271">
    <property type="entry name" value="Helicase_C"/>
    <property type="match status" value="1"/>
</dbReference>
<feature type="domain" description="Helicase C-terminal" evidence="3">
    <location>
        <begin position="94"/>
        <end position="138"/>
    </location>
</feature>
<evidence type="ECO:0000256" key="1">
    <source>
        <dbReference type="ARBA" id="ARBA00022801"/>
    </source>
</evidence>
<feature type="compositionally biased region" description="Basic residues" evidence="2">
    <location>
        <begin position="210"/>
        <end position="222"/>
    </location>
</feature>
<feature type="region of interest" description="Disordered" evidence="2">
    <location>
        <begin position="386"/>
        <end position="412"/>
    </location>
</feature>
<keyword evidence="1" id="KW-0378">Hydrolase</keyword>
<gene>
    <name evidence="4" type="ORF">BDQ12DRAFT_728582</name>
</gene>
<accession>A0A5C3LHH1</accession>
<evidence type="ECO:0000259" key="3">
    <source>
        <dbReference type="Pfam" id="PF00271"/>
    </source>
</evidence>
<dbReference type="PANTHER" id="PTHR10799">
    <property type="entry name" value="SNF2/RAD54 HELICASE FAMILY"/>
    <property type="match status" value="1"/>
</dbReference>
<proteinExistence type="predicted"/>
<feature type="compositionally biased region" description="Basic residues" evidence="2">
    <location>
        <begin position="526"/>
        <end position="536"/>
    </location>
</feature>
<evidence type="ECO:0000313" key="5">
    <source>
        <dbReference type="Proteomes" id="UP000308652"/>
    </source>
</evidence>
<protein>
    <recommendedName>
        <fullName evidence="3">Helicase C-terminal domain-containing protein</fullName>
    </recommendedName>
</protein>
<dbReference type="AlphaFoldDB" id="A0A5C3LHH1"/>
<dbReference type="InterPro" id="IPR001650">
    <property type="entry name" value="Helicase_C-like"/>
</dbReference>
<dbReference type="InterPro" id="IPR049730">
    <property type="entry name" value="SNF2/RAD54-like_C"/>
</dbReference>
<dbReference type="STRING" id="68775.A0A5C3LHH1"/>
<dbReference type="SUPFAM" id="SSF52540">
    <property type="entry name" value="P-loop containing nucleoside triphosphate hydrolases"/>
    <property type="match status" value="1"/>
</dbReference>
<feature type="region of interest" description="Disordered" evidence="2">
    <location>
        <begin position="195"/>
        <end position="228"/>
    </location>
</feature>
<keyword evidence="5" id="KW-1185">Reference proteome</keyword>
<dbReference type="CDD" id="cd18793">
    <property type="entry name" value="SF2_C_SNF"/>
    <property type="match status" value="1"/>
</dbReference>
<dbReference type="EMBL" id="ML213671">
    <property type="protein sequence ID" value="TFK32539.1"/>
    <property type="molecule type" value="Genomic_DNA"/>
</dbReference>
<dbReference type="OrthoDB" id="3270319at2759"/>
<reference evidence="4 5" key="1">
    <citation type="journal article" date="2019" name="Nat. Ecol. Evol.">
        <title>Megaphylogeny resolves global patterns of mushroom evolution.</title>
        <authorList>
            <person name="Varga T."/>
            <person name="Krizsan K."/>
            <person name="Foldi C."/>
            <person name="Dima B."/>
            <person name="Sanchez-Garcia M."/>
            <person name="Sanchez-Ramirez S."/>
            <person name="Szollosi G.J."/>
            <person name="Szarkandi J.G."/>
            <person name="Papp V."/>
            <person name="Albert L."/>
            <person name="Andreopoulos W."/>
            <person name="Angelini C."/>
            <person name="Antonin V."/>
            <person name="Barry K.W."/>
            <person name="Bougher N.L."/>
            <person name="Buchanan P."/>
            <person name="Buyck B."/>
            <person name="Bense V."/>
            <person name="Catcheside P."/>
            <person name="Chovatia M."/>
            <person name="Cooper J."/>
            <person name="Damon W."/>
            <person name="Desjardin D."/>
            <person name="Finy P."/>
            <person name="Geml J."/>
            <person name="Haridas S."/>
            <person name="Hughes K."/>
            <person name="Justo A."/>
            <person name="Karasinski D."/>
            <person name="Kautmanova I."/>
            <person name="Kiss B."/>
            <person name="Kocsube S."/>
            <person name="Kotiranta H."/>
            <person name="LaButti K.M."/>
            <person name="Lechner B.E."/>
            <person name="Liimatainen K."/>
            <person name="Lipzen A."/>
            <person name="Lukacs Z."/>
            <person name="Mihaltcheva S."/>
            <person name="Morgado L.N."/>
            <person name="Niskanen T."/>
            <person name="Noordeloos M.E."/>
            <person name="Ohm R.A."/>
            <person name="Ortiz-Santana B."/>
            <person name="Ovrebo C."/>
            <person name="Racz N."/>
            <person name="Riley R."/>
            <person name="Savchenko A."/>
            <person name="Shiryaev A."/>
            <person name="Soop K."/>
            <person name="Spirin V."/>
            <person name="Szebenyi C."/>
            <person name="Tomsovsky M."/>
            <person name="Tulloss R.E."/>
            <person name="Uehling J."/>
            <person name="Grigoriev I.V."/>
            <person name="Vagvolgyi C."/>
            <person name="Papp T."/>
            <person name="Martin F.M."/>
            <person name="Miettinen O."/>
            <person name="Hibbett D.S."/>
            <person name="Nagy L.G."/>
        </authorList>
    </citation>
    <scope>NUCLEOTIDE SEQUENCE [LARGE SCALE GENOMIC DNA]</scope>
    <source>
        <strain evidence="4 5">CBS 166.37</strain>
    </source>
</reference>
<dbReference type="Gene3D" id="3.40.50.300">
    <property type="entry name" value="P-loop containing nucleotide triphosphate hydrolases"/>
    <property type="match status" value="1"/>
</dbReference>
<evidence type="ECO:0000256" key="2">
    <source>
        <dbReference type="SAM" id="MobiDB-lite"/>
    </source>
</evidence>
<name>A0A5C3LHH1_9AGAR</name>
<sequence length="536" mass="59190">MAGLPPKFNAIEWDSQKSTKLDACAQMCQYLLSNDKTPDISFENGKPIFPPLPKVQDGDPKNWRILIYQEFPSFGPLLQGVLKHYNVDSLQIDGSINLVKHNHIVQAGLNLSIANTVILLDQPWSAQDERQIRGRAHRQPQKDVVKVYHLLAADSADIILSNMAQGKQDMLEAFVSKEKGEELIRLLSGKPVVDFEDDNEDLDADDKPVKPKQQRQRQKKKVVNQPAESTCGDATFLAPVAKAKKYKKKSTNDLLPVAPSTFHDTTQPQLPNPVPELEPPLPCLDQECSPHLQEELNNNNTISQTDVFTHPNAPSNMLGLTTLSEGYSAIAIESNASTMPDSSENIFCDTFDSCLDDQPASLSDKHSKTPLKSIALSGTNSMLKDSNPMYFSINDNTSGDDGSSSEQSPLPKRRKLDVNAFQSHSTIQGKHVASSKTCHIERVTDYVVRNKFSQERGMAPKLSTQDRIALNLEAETAKITISSQLPPPSSSSRRFPPHRQATQISVEDDDSLVLPPAGSMAPIRQVTKRNKTGGKK</sequence>
<feature type="compositionally biased region" description="Acidic residues" evidence="2">
    <location>
        <begin position="195"/>
        <end position="204"/>
    </location>
</feature>
<dbReference type="InterPro" id="IPR027417">
    <property type="entry name" value="P-loop_NTPase"/>
</dbReference>